<dbReference type="RefSeq" id="WP_053006506.1">
    <property type="nucleotide sequence ID" value="NZ_LDZY01000015.1"/>
</dbReference>
<evidence type="ECO:0000259" key="2">
    <source>
        <dbReference type="Pfam" id="PF00534"/>
    </source>
</evidence>
<dbReference type="Gene3D" id="3.40.50.150">
    <property type="entry name" value="Vaccinia Virus protein VP39"/>
    <property type="match status" value="1"/>
</dbReference>
<sequence length="754" mass="88516">MDSNTLDFYKRIKEIHENIYADELGGSSFYKCFLMAYLFKNLKFKSYIEIGVYRGKSLFTVSVAVRENKGRAYGIDPYLNSCIKEAEASPAIQKIVQKAIQEMDFNELFQEVNAFKKNFDFDSTVNLLRYPSEEAIKYIKDTNISIDMLHIDGNHDTVFVQSDAEYYIPIVREGGIIVFDDIDWPSVRSVYEKEKEKNFLLIEEDTFGVLVKMDKTRDREEQLAPFRSSMQTGLKDFSYVKDLWEPLDLLVVDDIFPCPISSFRMEEFVSYLENFNKMKIFGNGGSLHIVSKESNGSVFQAFREVYPQYSKKVIQWNGYELPETVQAKLAYFCFLNNTYYSLDTIERNGIPFVFELYPGGGFSLHNQESDYFLRKVTSSRFFRKVIVTQKITFDYLTENGFCSEDQILLIFGSVTAPEKLNKSIGIKKHFGFEKDRLDICFAAMRYTELGEDKGYDIFIETAKQLCEKYQNIYFHVVGDFDENVIDVTEIKKRITFYGVHNQEWFDEFYSDKDIFLSPNIHGKLRQGGFDGFPTGCCVDAGMRETAMFCTDELGQNNSYFNNRSEIVIIQHDVGDIINTIEYYYQHPDELRSLCVYGHKKIQRLYSLEVQIKPRIALLENEIKNYVQNMRYAKKQEEKYYKTIIKDYHNIQTAYQNLEMDHNEIKTKYENLERYTKDLQNGYESIENDDKSIRKAYNELESNYIKLKNDYSELTENYKDLNDLHATSLKFEDNIKSTKWWRLFGNRINNEGSAK</sequence>
<dbReference type="InterPro" id="IPR029063">
    <property type="entry name" value="SAM-dependent_MTases_sf"/>
</dbReference>
<dbReference type="Gene3D" id="3.40.50.2000">
    <property type="entry name" value="Glycogen Phosphorylase B"/>
    <property type="match status" value="1"/>
</dbReference>
<dbReference type="PATRIC" id="fig|476652.3.peg.4012"/>
<evidence type="ECO:0000313" key="4">
    <source>
        <dbReference type="Proteomes" id="UP000036356"/>
    </source>
</evidence>
<dbReference type="AlphaFoldDB" id="A0A0J1FLK6"/>
<reference evidence="3 4" key="1">
    <citation type="submission" date="2015-06" db="EMBL/GenBank/DDBJ databases">
        <title>Draft genome of the moderately acidophilic sulfate reducer Candidatus Desulfosporosinus acididurans strain M1.</title>
        <authorList>
            <person name="Poehlein A."/>
            <person name="Petzsch P."/>
            <person name="Johnson B.D."/>
            <person name="Schloemann M."/>
            <person name="Daniel R."/>
            <person name="Muehling M."/>
        </authorList>
    </citation>
    <scope>NUCLEOTIDE SEQUENCE [LARGE SCALE GENOMIC DNA]</scope>
    <source>
        <strain evidence="3 4">M1</strain>
    </source>
</reference>
<evidence type="ECO:0000256" key="1">
    <source>
        <dbReference type="SAM" id="Coils"/>
    </source>
</evidence>
<dbReference type="Proteomes" id="UP000036356">
    <property type="component" value="Unassembled WGS sequence"/>
</dbReference>
<dbReference type="SUPFAM" id="SSF53756">
    <property type="entry name" value="UDP-Glycosyltransferase/glycogen phosphorylase"/>
    <property type="match status" value="1"/>
</dbReference>
<name>A0A0J1FLK6_9FIRM</name>
<evidence type="ECO:0000313" key="3">
    <source>
        <dbReference type="EMBL" id="KLU64360.1"/>
    </source>
</evidence>
<dbReference type="STRING" id="476652.DEAC_c37940"/>
<dbReference type="GO" id="GO:0016757">
    <property type="term" value="F:glycosyltransferase activity"/>
    <property type="evidence" value="ECO:0007669"/>
    <property type="project" value="InterPro"/>
</dbReference>
<keyword evidence="3" id="KW-0808">Transferase</keyword>
<gene>
    <name evidence="3" type="ORF">DEAC_c37940</name>
</gene>
<organism evidence="3 4">
    <name type="scientific">Desulfosporosinus acididurans</name>
    <dbReference type="NCBI Taxonomy" id="476652"/>
    <lineage>
        <taxon>Bacteria</taxon>
        <taxon>Bacillati</taxon>
        <taxon>Bacillota</taxon>
        <taxon>Clostridia</taxon>
        <taxon>Eubacteriales</taxon>
        <taxon>Desulfitobacteriaceae</taxon>
        <taxon>Desulfosporosinus</taxon>
    </lineage>
</organism>
<dbReference type="InterPro" id="IPR001296">
    <property type="entry name" value="Glyco_trans_1"/>
</dbReference>
<feature type="domain" description="Glycosyl transferase family 1" evidence="2">
    <location>
        <begin position="448"/>
        <end position="591"/>
    </location>
</feature>
<feature type="coiled-coil region" evidence="1">
    <location>
        <begin position="615"/>
        <end position="723"/>
    </location>
</feature>
<dbReference type="EMBL" id="LDZY01000015">
    <property type="protein sequence ID" value="KLU64360.1"/>
    <property type="molecule type" value="Genomic_DNA"/>
</dbReference>
<comment type="caution">
    <text evidence="3">The sequence shown here is derived from an EMBL/GenBank/DDBJ whole genome shotgun (WGS) entry which is preliminary data.</text>
</comment>
<keyword evidence="1" id="KW-0175">Coiled coil</keyword>
<dbReference type="Pfam" id="PF00534">
    <property type="entry name" value="Glycos_transf_1"/>
    <property type="match status" value="1"/>
</dbReference>
<dbReference type="SUPFAM" id="SSF53335">
    <property type="entry name" value="S-adenosyl-L-methionine-dependent methyltransferases"/>
    <property type="match status" value="1"/>
</dbReference>
<dbReference type="Pfam" id="PF13578">
    <property type="entry name" value="Methyltransf_24"/>
    <property type="match status" value="1"/>
</dbReference>
<protein>
    <submittedName>
        <fullName evidence="3">Glycosyl transferases group 1</fullName>
    </submittedName>
</protein>
<keyword evidence="4" id="KW-1185">Reference proteome</keyword>
<proteinExistence type="predicted"/>
<accession>A0A0J1FLK6</accession>